<evidence type="ECO:0000313" key="1">
    <source>
        <dbReference type="EMBL" id="MXU93245.1"/>
    </source>
</evidence>
<dbReference type="AlphaFoldDB" id="A0A6B0UU94"/>
<sequence length="143" mass="16251">MKTSSMRVIAMLAVFFLSSNAPLMMLTSSFSSLLYSLVSLMYSMSFSRSYTWPISSPRTQSRILEIGQDRGKVSTMNTLVTKRVRAPIWRPWREQMACGMISPKMTMLMVAPRTAIRPDVRSSSRMVRVLLTSTLPSSREQSR</sequence>
<proteinExistence type="predicted"/>
<name>A0A6B0UU94_IXORI</name>
<protein>
    <submittedName>
        <fullName evidence="1">Putative secreted protein</fullName>
    </submittedName>
</protein>
<organism evidence="1">
    <name type="scientific">Ixodes ricinus</name>
    <name type="common">Common tick</name>
    <name type="synonym">Acarus ricinus</name>
    <dbReference type="NCBI Taxonomy" id="34613"/>
    <lineage>
        <taxon>Eukaryota</taxon>
        <taxon>Metazoa</taxon>
        <taxon>Ecdysozoa</taxon>
        <taxon>Arthropoda</taxon>
        <taxon>Chelicerata</taxon>
        <taxon>Arachnida</taxon>
        <taxon>Acari</taxon>
        <taxon>Parasitiformes</taxon>
        <taxon>Ixodida</taxon>
        <taxon>Ixodoidea</taxon>
        <taxon>Ixodidae</taxon>
        <taxon>Ixodinae</taxon>
        <taxon>Ixodes</taxon>
    </lineage>
</organism>
<accession>A0A6B0UU94</accession>
<dbReference type="EMBL" id="GIFC01011162">
    <property type="protein sequence ID" value="MXU93245.1"/>
    <property type="molecule type" value="Transcribed_RNA"/>
</dbReference>
<reference evidence="1" key="1">
    <citation type="submission" date="2019-12" db="EMBL/GenBank/DDBJ databases">
        <title>An insight into the sialome of adult female Ixodes ricinus ticks feeding for 6 days.</title>
        <authorList>
            <person name="Perner J."/>
            <person name="Ribeiro J.M.C."/>
        </authorList>
    </citation>
    <scope>NUCLEOTIDE SEQUENCE</scope>
    <source>
        <strain evidence="1">Semi-engorged</strain>
        <tissue evidence="1">Salivary glands</tissue>
    </source>
</reference>